<dbReference type="OrthoDB" id="8116493at2"/>
<dbReference type="SUPFAM" id="SSF110849">
    <property type="entry name" value="ParB/Sulfiredoxin"/>
    <property type="match status" value="1"/>
</dbReference>
<evidence type="ECO:0000313" key="3">
    <source>
        <dbReference type="Proteomes" id="UP000319576"/>
    </source>
</evidence>
<dbReference type="AlphaFoldDB" id="A0A517XYE5"/>
<dbReference type="RefSeq" id="WP_145242345.1">
    <property type="nucleotide sequence ID" value="NZ_CP036273.1"/>
</dbReference>
<evidence type="ECO:0008006" key="4">
    <source>
        <dbReference type="Google" id="ProtNLM"/>
    </source>
</evidence>
<keyword evidence="3" id="KW-1185">Reference proteome</keyword>
<evidence type="ECO:0000256" key="1">
    <source>
        <dbReference type="SAM" id="MobiDB-lite"/>
    </source>
</evidence>
<gene>
    <name evidence="2" type="ORF">ETAA1_45160</name>
</gene>
<protein>
    <recommendedName>
        <fullName evidence="4">ParB/Sulfiredoxin domain-containing protein</fullName>
    </recommendedName>
</protein>
<dbReference type="Proteomes" id="UP000319576">
    <property type="component" value="Chromosome"/>
</dbReference>
<proteinExistence type="predicted"/>
<dbReference type="InterPro" id="IPR036086">
    <property type="entry name" value="ParB/Sulfiredoxin_sf"/>
</dbReference>
<dbReference type="EMBL" id="CP036273">
    <property type="protein sequence ID" value="QDU22534.1"/>
    <property type="molecule type" value="Genomic_DNA"/>
</dbReference>
<dbReference type="KEGG" id="uli:ETAA1_45160"/>
<reference evidence="2 3" key="1">
    <citation type="submission" date="2019-02" db="EMBL/GenBank/DDBJ databases">
        <title>Deep-cultivation of Planctomycetes and their phenomic and genomic characterization uncovers novel biology.</title>
        <authorList>
            <person name="Wiegand S."/>
            <person name="Jogler M."/>
            <person name="Boedeker C."/>
            <person name="Pinto D."/>
            <person name="Vollmers J."/>
            <person name="Rivas-Marin E."/>
            <person name="Kohn T."/>
            <person name="Peeters S.H."/>
            <person name="Heuer A."/>
            <person name="Rast P."/>
            <person name="Oberbeckmann S."/>
            <person name="Bunk B."/>
            <person name="Jeske O."/>
            <person name="Meyerdierks A."/>
            <person name="Storesund J.E."/>
            <person name="Kallscheuer N."/>
            <person name="Luecker S."/>
            <person name="Lage O.M."/>
            <person name="Pohl T."/>
            <person name="Merkel B.J."/>
            <person name="Hornburger P."/>
            <person name="Mueller R.-W."/>
            <person name="Bruemmer F."/>
            <person name="Labrenz M."/>
            <person name="Spormann A.M."/>
            <person name="Op den Camp H."/>
            <person name="Overmann J."/>
            <person name="Amann R."/>
            <person name="Jetten M.S.M."/>
            <person name="Mascher T."/>
            <person name="Medema M.H."/>
            <person name="Devos D.P."/>
            <person name="Kaster A.-K."/>
            <person name="Ovreas L."/>
            <person name="Rohde M."/>
            <person name="Galperin M.Y."/>
            <person name="Jogler C."/>
        </authorList>
    </citation>
    <scope>NUCLEOTIDE SEQUENCE [LARGE SCALE GENOMIC DNA]</scope>
    <source>
        <strain evidence="2 3">ETA_A1</strain>
    </source>
</reference>
<sequence length="98" mass="10586">MSSPTRQVDPADLRLPPTRAGGADPLKLHQQIRKYGAATDGMPPLFVYEDPDGLLEIIDGVTRATRAAKLAPGTPVPVVVIGRYRRSRAGSPTVRDRL</sequence>
<name>A0A517XYE5_9BACT</name>
<dbReference type="CDD" id="cd16387">
    <property type="entry name" value="ParB_N_Srx"/>
    <property type="match status" value="1"/>
</dbReference>
<organism evidence="2 3">
    <name type="scientific">Urbifossiella limnaea</name>
    <dbReference type="NCBI Taxonomy" id="2528023"/>
    <lineage>
        <taxon>Bacteria</taxon>
        <taxon>Pseudomonadati</taxon>
        <taxon>Planctomycetota</taxon>
        <taxon>Planctomycetia</taxon>
        <taxon>Gemmatales</taxon>
        <taxon>Gemmataceae</taxon>
        <taxon>Urbifossiella</taxon>
    </lineage>
</organism>
<feature type="region of interest" description="Disordered" evidence="1">
    <location>
        <begin position="1"/>
        <end position="24"/>
    </location>
</feature>
<evidence type="ECO:0000313" key="2">
    <source>
        <dbReference type="EMBL" id="QDU22534.1"/>
    </source>
</evidence>
<accession>A0A517XYE5</accession>